<comment type="caution">
    <text evidence="1">The sequence shown here is derived from an EMBL/GenBank/DDBJ whole genome shotgun (WGS) entry which is preliminary data.</text>
</comment>
<dbReference type="EMBL" id="AKCV02000025">
    <property type="protein sequence ID" value="TMS57199.1"/>
    <property type="molecule type" value="Genomic_DNA"/>
</dbReference>
<name>A0ACD3SLY9_9BURK</name>
<protein>
    <submittedName>
        <fullName evidence="1">Uncharacterized protein</fullName>
    </submittedName>
</protein>
<sequence>MTPPIDGDRNGHPNGQDDHALDAFVRGDDALSRALRDVPQPEPSEDLTRRIMADAERALGTPAANDVLPPDARSTPRAGWFHRLRVPLAVAASLTVAVLIGLQWRTAQHDEAPVLASTAPGAAAPAPMPPQTLPPDAAVSTAPPAAPPAPDANASVAPGKRAPTSTPADRTAPQDRRARERTMLAQQAPPPDLSSGAVIMRGMPAPEEASAAPGVPDNASPQAWLAAIERLLADERPAEARRAWLQFRAAYPQFPVPEPLARRLDALQP</sequence>
<reference evidence="1" key="1">
    <citation type="submission" date="2019-05" db="EMBL/GenBank/DDBJ databases">
        <title>Revised genome assembly of Burkholderiaceae (previously Ralstonia) sp. PBA.</title>
        <authorList>
            <person name="Gan H.M."/>
        </authorList>
    </citation>
    <scope>NUCLEOTIDE SEQUENCE</scope>
    <source>
        <strain evidence="1">PBA</strain>
    </source>
</reference>
<accession>A0ACD3SLY9</accession>
<organism evidence="1 2">
    <name type="scientific">Imbroritus primus</name>
    <dbReference type="NCBI Taxonomy" id="3058603"/>
    <lineage>
        <taxon>Bacteria</taxon>
        <taxon>Pseudomonadati</taxon>
        <taxon>Pseudomonadota</taxon>
        <taxon>Betaproteobacteria</taxon>
        <taxon>Burkholderiales</taxon>
        <taxon>Burkholderiaceae</taxon>
        <taxon>Imbroritus</taxon>
    </lineage>
</organism>
<dbReference type="Proteomes" id="UP000004277">
    <property type="component" value="Unassembled WGS sequence"/>
</dbReference>
<evidence type="ECO:0000313" key="1">
    <source>
        <dbReference type="EMBL" id="TMS57199.1"/>
    </source>
</evidence>
<evidence type="ECO:0000313" key="2">
    <source>
        <dbReference type="Proteomes" id="UP000004277"/>
    </source>
</evidence>
<gene>
    <name evidence="1" type="ORF">MW7_014695</name>
</gene>
<proteinExistence type="predicted"/>
<keyword evidence="2" id="KW-1185">Reference proteome</keyword>